<gene>
    <name evidence="2" type="primary">ORF217389</name>
</gene>
<evidence type="ECO:0000313" key="2">
    <source>
        <dbReference type="EMBL" id="CEK97962.1"/>
    </source>
</evidence>
<dbReference type="EMBL" id="HACG01051091">
    <property type="protein sequence ID" value="CEK97962.1"/>
    <property type="molecule type" value="Transcribed_RNA"/>
</dbReference>
<feature type="non-terminal residue" evidence="2">
    <location>
        <position position="82"/>
    </location>
</feature>
<dbReference type="AlphaFoldDB" id="A0A0B7BYH7"/>
<feature type="region of interest" description="Disordered" evidence="1">
    <location>
        <begin position="57"/>
        <end position="82"/>
    </location>
</feature>
<feature type="compositionally biased region" description="Polar residues" evidence="1">
    <location>
        <begin position="1"/>
        <end position="18"/>
    </location>
</feature>
<feature type="non-terminal residue" evidence="2">
    <location>
        <position position="1"/>
    </location>
</feature>
<proteinExistence type="predicted"/>
<organism evidence="2">
    <name type="scientific">Arion vulgaris</name>
    <dbReference type="NCBI Taxonomy" id="1028688"/>
    <lineage>
        <taxon>Eukaryota</taxon>
        <taxon>Metazoa</taxon>
        <taxon>Spiralia</taxon>
        <taxon>Lophotrochozoa</taxon>
        <taxon>Mollusca</taxon>
        <taxon>Gastropoda</taxon>
        <taxon>Heterobranchia</taxon>
        <taxon>Euthyneura</taxon>
        <taxon>Panpulmonata</taxon>
        <taxon>Eupulmonata</taxon>
        <taxon>Stylommatophora</taxon>
        <taxon>Helicina</taxon>
        <taxon>Arionoidea</taxon>
        <taxon>Arionidae</taxon>
        <taxon>Arion</taxon>
    </lineage>
</organism>
<protein>
    <submittedName>
        <fullName evidence="2">Uncharacterized protein</fullName>
    </submittedName>
</protein>
<accession>A0A0B7BYH7</accession>
<reference evidence="2" key="1">
    <citation type="submission" date="2014-12" db="EMBL/GenBank/DDBJ databases">
        <title>Insight into the proteome of Arion vulgaris.</title>
        <authorList>
            <person name="Aradska J."/>
            <person name="Bulat T."/>
            <person name="Smidak R."/>
            <person name="Sarate P."/>
            <person name="Gangsoo J."/>
            <person name="Sialana F."/>
            <person name="Bilban M."/>
            <person name="Lubec G."/>
        </authorList>
    </citation>
    <scope>NUCLEOTIDE SEQUENCE</scope>
    <source>
        <tissue evidence="2">Skin</tissue>
    </source>
</reference>
<evidence type="ECO:0000256" key="1">
    <source>
        <dbReference type="SAM" id="MobiDB-lite"/>
    </source>
</evidence>
<name>A0A0B7BYH7_9EUPU</name>
<sequence>EDGAYVSSSLANNISRPGQMQKVKASLSSMENSYQNFKRKTPVNQVKSSVALSGCVPSNVTANQSSTNSSTKPRQQSTVGCT</sequence>
<feature type="region of interest" description="Disordered" evidence="1">
    <location>
        <begin position="1"/>
        <end position="31"/>
    </location>
</feature>